<evidence type="ECO:0000256" key="1">
    <source>
        <dbReference type="SAM" id="MobiDB-lite"/>
    </source>
</evidence>
<gene>
    <name evidence="2" type="ORF">TONV_083</name>
</gene>
<dbReference type="GeneID" id="22921797"/>
<feature type="region of interest" description="Disordered" evidence="1">
    <location>
        <begin position="27"/>
        <end position="59"/>
    </location>
</feature>
<feature type="compositionally biased region" description="Low complexity" evidence="1">
    <location>
        <begin position="28"/>
        <end position="46"/>
    </location>
</feature>
<evidence type="ECO:0000313" key="3">
    <source>
        <dbReference type="Proteomes" id="UP000201058"/>
    </source>
</evidence>
<name>A0A0B4VGS0_9VIRU</name>
<dbReference type="Proteomes" id="UP000201058">
    <property type="component" value="Segment"/>
</dbReference>
<sequence length="614" mass="71115">MKRLMMMKKWKQKIMKMKKKKIKIQNDKINNSTKNTTPPSTPIIEPITKKDNTENDKEISKPIVDDTVVSKPIVDDTVVSKPIVDDTVVSQKILPIVIPKPTVNSVIQIEKNDEIPSIVIPMLPTIDEIPTNILQPIDNKENEKIEEPDGVLFDENSKKFPYFKSLPIGYVLLGEKVQCNNPTTIPVLRGNLIKQNNPVYNQNKYFINDKILAPKRIYDIKTKSCIDTTDDELLQHLINPIVNASYNEGLPSIKYNLKTKQIDYADEIKSLKLENDIIDQMLTLNNNVLNTEINKYNEFKRFLTTGVNLKIFTGKIIQYYCYNIQHREPILKVIQPSIGYAPFSKLCFDISQYKYKTDIVDFAKEKKVIGDVDGVPYIIAYKNKIKILDKFKDLMNNFDPSNIESITSSANKLDKLSIQVNGENIDVNNLTDLHYNAYTNTMTTCNEAHAERVLDKLPYKTSYIFQHKITKIEMFNKNKKLFELKNPNKKSTKEKIKIYANTVIHMGVWTEYGLIEIQCNPKPNTYIESYDNKFILKHNTLPSFEDFKIDSNTPLHYTAVTPLTDNEYKYEHIPLFMQNIKNININYPAAAKGVDHKKLFCVYHDEYYENYKNS</sequence>
<dbReference type="RefSeq" id="YP_009116730.1">
    <property type="nucleotide sequence ID" value="NC_026242.1"/>
</dbReference>
<organism evidence="2 3">
    <name type="scientific">Tipula oleracea nudivirus</name>
    <dbReference type="NCBI Taxonomy" id="1546257"/>
    <lineage>
        <taxon>Viruses</taxon>
        <taxon>Viruses incertae sedis</taxon>
        <taxon>Naldaviricetes</taxon>
        <taxon>Lefavirales</taxon>
        <taxon>Nudiviridae</taxon>
        <taxon>Deltanudivirus</taxon>
        <taxon>Deltanudivirus tipoleraceae</taxon>
    </lineage>
</organism>
<keyword evidence="3" id="KW-1185">Reference proteome</keyword>
<evidence type="ECO:0000313" key="2">
    <source>
        <dbReference type="EMBL" id="AJD20143.1"/>
    </source>
</evidence>
<proteinExistence type="predicted"/>
<protein>
    <submittedName>
        <fullName evidence="2">Uncharacterized protein</fullName>
    </submittedName>
</protein>
<dbReference type="OrthoDB" id="7439at10239"/>
<reference evidence="2 3" key="1">
    <citation type="journal article" date="2015" name="J. Virol.">
        <title>The genome of the nucleopolyhedrosis-causing virus from Tipula oleracea sheds new light on the Nudiviridae family.</title>
        <authorList>
            <person name="Bezier A."/>
            <person name="Theze J."/>
            <person name="Gavory F."/>
            <person name="Gaillard J."/>
            <person name="Poulain J."/>
            <person name="Drezen J.M."/>
            <person name="Herniou E.A."/>
        </authorList>
    </citation>
    <scope>NUCLEOTIDE SEQUENCE [LARGE SCALE GENOMIC DNA]</scope>
    <source>
        <strain evidence="2">35</strain>
    </source>
</reference>
<dbReference type="EMBL" id="KM610234">
    <property type="protein sequence ID" value="AJD20143.1"/>
    <property type="molecule type" value="Genomic_DNA"/>
</dbReference>
<feature type="compositionally biased region" description="Basic and acidic residues" evidence="1">
    <location>
        <begin position="47"/>
        <end position="59"/>
    </location>
</feature>
<accession>A0A0B4VGS0</accession>
<dbReference type="KEGG" id="vg:22921797"/>